<feature type="region of interest" description="Disordered" evidence="1">
    <location>
        <begin position="456"/>
        <end position="477"/>
    </location>
</feature>
<organism evidence="3 4">
    <name type="scientific">Tritrichomonas foetus</name>
    <dbReference type="NCBI Taxonomy" id="1144522"/>
    <lineage>
        <taxon>Eukaryota</taxon>
        <taxon>Metamonada</taxon>
        <taxon>Parabasalia</taxon>
        <taxon>Tritrichomonadida</taxon>
        <taxon>Tritrichomonadidae</taxon>
        <taxon>Tritrichomonas</taxon>
    </lineage>
</organism>
<evidence type="ECO:0000256" key="1">
    <source>
        <dbReference type="SAM" id="MobiDB-lite"/>
    </source>
</evidence>
<dbReference type="GeneID" id="94848385"/>
<proteinExistence type="predicted"/>
<dbReference type="Proteomes" id="UP000179807">
    <property type="component" value="Unassembled WGS sequence"/>
</dbReference>
<name>A0A1J4L0Y9_9EUKA</name>
<dbReference type="AlphaFoldDB" id="A0A1J4L0Y9"/>
<keyword evidence="4" id="KW-1185">Reference proteome</keyword>
<protein>
    <recommendedName>
        <fullName evidence="5">HECT domain-containing protein</fullName>
    </recommendedName>
</protein>
<reference evidence="3" key="1">
    <citation type="submission" date="2016-10" db="EMBL/GenBank/DDBJ databases">
        <authorList>
            <person name="Benchimol M."/>
            <person name="Almeida L.G."/>
            <person name="Vasconcelos A.T."/>
            <person name="Perreira-Neves A."/>
            <person name="Rosa I.A."/>
            <person name="Tasca T."/>
            <person name="Bogo M.R."/>
            <person name="de Souza W."/>
        </authorList>
    </citation>
    <scope>NUCLEOTIDE SEQUENCE [LARGE SCALE GENOMIC DNA]</scope>
    <source>
        <strain evidence="3">K</strain>
    </source>
</reference>
<feature type="compositionally biased region" description="Low complexity" evidence="1">
    <location>
        <begin position="456"/>
        <end position="468"/>
    </location>
</feature>
<evidence type="ECO:0000313" key="4">
    <source>
        <dbReference type="Proteomes" id="UP000179807"/>
    </source>
</evidence>
<evidence type="ECO:0000313" key="3">
    <source>
        <dbReference type="EMBL" id="OHT17099.1"/>
    </source>
</evidence>
<sequence>MHHFTFLLLLFKMFITKHKTSQFYFGTSSYHHSISHFFMNLDDFIQPPYTIPLKYFKLYYNAGQHEKAACEIKYSFDTCLRLCTKEFIHALIEHNEDAIFCAIAYTLHQKKLNMDPLINPDDFLLACSICSPLVIAFISHHSSVTITPISNKEKISPLQKILDRDDPQLLYRCLSLVPELVETEPVITRSAPLYYILENGLKNLIDEMWILINAFEISESDLMSIIRNWNNYCPGEPLIPILEETFKNSICSHNLEFELYREKMFTFPAELTSITDLNCIDAKSNMEEAGKLRQFLTNRKAASKTNDEKLMFELIIDPNSPIILMQLPFALIQNPELLLKSELYLKKPLIGEEATGEGPVQDMFNAYFKQISSDSKYFDSSERATSILPTSNGENLTKYELHEKRCVFYGLGIVFLKVLIDLRNISNFQDQMNQSPLNQNINYNVNDNINNINMNNGMNNSLSNNQKNEQFSGLSSSENTSIDNLDFSNNEFDSHIINSTKDSLNYSLHPWIFQALLGKMQSDPKKLFHESLLFDSNFYNVMQNHFASCDTDIDNFVNIIKTTKMNLDSRPIFYEALHDGFYLNYIDGLTPSAFKDNLAYIKNELKSFYAEIEKVNPGALQLLLIGPPTINHEFLIDRFEFKPYKKYDSSGNGHDEEMLFLGENQEKGNIYKRSIDSFKEVMKEWCDEEGQHNIREFLRYLFGVPSLSPLHQQKWSICFDFSMDKSAILMTWACDFSVRSPLFKDKEHCKKVLLDSITNYQYDPVNRDMDEVLKKDKDI</sequence>
<evidence type="ECO:0008006" key="5">
    <source>
        <dbReference type="Google" id="ProtNLM"/>
    </source>
</evidence>
<comment type="caution">
    <text evidence="3">The sequence shown here is derived from an EMBL/GenBank/DDBJ whole genome shotgun (WGS) entry which is preliminary data.</text>
</comment>
<dbReference type="VEuPathDB" id="TrichDB:TRFO_41282"/>
<gene>
    <name evidence="3" type="ORF">TRFO_41282</name>
</gene>
<dbReference type="EMBL" id="MLAK01000036">
    <property type="protein sequence ID" value="OHT17099.1"/>
    <property type="molecule type" value="Genomic_DNA"/>
</dbReference>
<keyword evidence="2" id="KW-0732">Signal</keyword>
<dbReference type="RefSeq" id="XP_068370235.1">
    <property type="nucleotide sequence ID" value="XM_068513681.1"/>
</dbReference>
<dbReference type="OrthoDB" id="10681852at2759"/>
<feature type="chain" id="PRO_5012746395" description="HECT domain-containing protein" evidence="2">
    <location>
        <begin position="21"/>
        <end position="779"/>
    </location>
</feature>
<feature type="signal peptide" evidence="2">
    <location>
        <begin position="1"/>
        <end position="20"/>
    </location>
</feature>
<accession>A0A1J4L0Y9</accession>
<evidence type="ECO:0000256" key="2">
    <source>
        <dbReference type="SAM" id="SignalP"/>
    </source>
</evidence>